<dbReference type="InterPro" id="IPR049369">
    <property type="entry name" value="BF1531-like_N"/>
</dbReference>
<dbReference type="InterPro" id="IPR023214">
    <property type="entry name" value="HAD_sf"/>
</dbReference>
<name>A0A1H9Q9A4_BUTFI</name>
<evidence type="ECO:0000259" key="1">
    <source>
        <dbReference type="Pfam" id="PF21211"/>
    </source>
</evidence>
<dbReference type="InterPro" id="IPR036514">
    <property type="entry name" value="SGNH_hydro_sf"/>
</dbReference>
<dbReference type="AlphaFoldDB" id="A0A1H9Q9A4"/>
<evidence type="ECO:0000313" key="3">
    <source>
        <dbReference type="Proteomes" id="UP000182584"/>
    </source>
</evidence>
<reference evidence="2 3" key="1">
    <citation type="submission" date="2016-10" db="EMBL/GenBank/DDBJ databases">
        <authorList>
            <person name="de Groot N.N."/>
        </authorList>
    </citation>
    <scope>NUCLEOTIDE SEQUENCE [LARGE SCALE GENOMIC DNA]</scope>
    <source>
        <strain evidence="2 3">AR40</strain>
    </source>
</reference>
<sequence>MQELEYPFDGNYIMKKSKSLKKTLLADGAKRITKKIAVLGGSTTHDIIRILELFLLNYGIEPIFYESEYGQYYQDAFFPGEDLSNFKPDIIYIHTSNRNIKEYPTLEDSDEVVETKLNSTFRHFESVWQKLNQTYHCPIIQNNFEAPFFRLLGNRDVYDIHGRLSFINRLNEKFSEYARKCSAEGTSFFINDINYLSSCYGLDEWSDPMAWHMYKYALCIPAIPTLSYNIANIIKSIFGKNKKGLVLDLDNTLWGGVIGDDGVDGIEIGQETNLGQVYLEFQDYIKMQKDLGIVLTVDSKNERENALAGLNHPAGKLKEEDFVLIKANWDPKSENLKAIAAELNVLPESLVFVDDNPAEREIVKKQLPGTRTPEMDSPEHYIRILDHSGFFEATLISEDDKKRNEMYKANIQRASLEESFSDYGEYLKSLEMTADIAPFEKMYMPRIAQLTNKSNQFNLTTKRYTQDDIEQAAADQANITLYGRLKDKFGDNGIVSLVIGNIRENSDTCDKELHIDLWLMSCRVLKRDMEFAMMDALVAKAKEKGITTIYGYYYPTAKNKMVKDFYLLQGFEKDGEDEEGNATFSFRIPDGYENKNKYITSIVK</sequence>
<dbReference type="Proteomes" id="UP000182584">
    <property type="component" value="Unassembled WGS sequence"/>
</dbReference>
<dbReference type="Gene3D" id="3.40.50.1110">
    <property type="entry name" value="SGNH hydrolase"/>
    <property type="match status" value="1"/>
</dbReference>
<dbReference type="Pfam" id="PF21211">
    <property type="entry name" value="FkbH_N"/>
    <property type="match status" value="1"/>
</dbReference>
<accession>A0A1H9Q9A4</accession>
<dbReference type="InterPro" id="IPR010033">
    <property type="entry name" value="HAD_SF_ppase_IIIC"/>
</dbReference>
<dbReference type="Gene3D" id="3.40.50.1000">
    <property type="entry name" value="HAD superfamily/HAD-like"/>
    <property type="match status" value="1"/>
</dbReference>
<gene>
    <name evidence="2" type="ORF">SAMN04487884_10769</name>
</gene>
<evidence type="ECO:0000313" key="2">
    <source>
        <dbReference type="EMBL" id="SER56725.1"/>
    </source>
</evidence>
<dbReference type="InterPro" id="IPR010037">
    <property type="entry name" value="FkbH_domain"/>
</dbReference>
<organism evidence="2 3">
    <name type="scientific">Butyrivibrio fibrisolvens</name>
    <dbReference type="NCBI Taxonomy" id="831"/>
    <lineage>
        <taxon>Bacteria</taxon>
        <taxon>Bacillati</taxon>
        <taxon>Bacillota</taxon>
        <taxon>Clostridia</taxon>
        <taxon>Lachnospirales</taxon>
        <taxon>Lachnospiraceae</taxon>
        <taxon>Butyrivibrio</taxon>
    </lineage>
</organism>
<proteinExistence type="predicted"/>
<dbReference type="RefSeq" id="WP_074755275.1">
    <property type="nucleotide sequence ID" value="NZ_FOGJ01000007.1"/>
</dbReference>
<feature type="domain" description="BF1531-like N-terminal" evidence="1">
    <location>
        <begin position="35"/>
        <end position="235"/>
    </location>
</feature>
<dbReference type="NCBIfam" id="TIGR01686">
    <property type="entry name" value="FkbH"/>
    <property type="match status" value="1"/>
</dbReference>
<protein>
    <submittedName>
        <fullName evidence="2">HAD-superfamily phosphatase, subfamily IIIC/FkbH-like domain-containing protein</fullName>
    </submittedName>
</protein>
<dbReference type="EMBL" id="FOGJ01000007">
    <property type="protein sequence ID" value="SER56725.1"/>
    <property type="molecule type" value="Genomic_DNA"/>
</dbReference>
<dbReference type="OrthoDB" id="323926at2"/>
<dbReference type="InterPro" id="IPR036412">
    <property type="entry name" value="HAD-like_sf"/>
</dbReference>
<dbReference type="NCBIfam" id="TIGR01681">
    <property type="entry name" value="HAD-SF-IIIC"/>
    <property type="match status" value="1"/>
</dbReference>
<dbReference type="SUPFAM" id="SSF56784">
    <property type="entry name" value="HAD-like"/>
    <property type="match status" value="1"/>
</dbReference>